<dbReference type="InterPro" id="IPR011051">
    <property type="entry name" value="RmlC_Cupin_sf"/>
</dbReference>
<reference evidence="1 2" key="1">
    <citation type="submission" date="2015-09" db="EMBL/GenBank/DDBJ databases">
        <title>Draft Genome Sequence of the Strain BR 3267 (Bradyrhizobium yuanmingense) recommended as inoculant for cowpea in Brazil.</title>
        <authorList>
            <person name="Simoes-Araujo J.L."/>
            <person name="Zilli J.E."/>
        </authorList>
    </citation>
    <scope>NUCLEOTIDE SEQUENCE [LARGE SCALE GENOMIC DNA]</scope>
    <source>
        <strain evidence="1 2">BR3267</strain>
    </source>
</reference>
<proteinExistence type="predicted"/>
<gene>
    <name evidence="1" type="ORF">AOQ72_28660</name>
</gene>
<organism evidence="1 2">
    <name type="scientific">Bradyrhizobium yuanmingense</name>
    <dbReference type="NCBI Taxonomy" id="108015"/>
    <lineage>
        <taxon>Bacteria</taxon>
        <taxon>Pseudomonadati</taxon>
        <taxon>Pseudomonadota</taxon>
        <taxon>Alphaproteobacteria</taxon>
        <taxon>Hyphomicrobiales</taxon>
        <taxon>Nitrobacteraceae</taxon>
        <taxon>Bradyrhizobium</taxon>
    </lineage>
</organism>
<evidence type="ECO:0000313" key="1">
    <source>
        <dbReference type="EMBL" id="KRP92180.1"/>
    </source>
</evidence>
<dbReference type="SUPFAM" id="SSF51182">
    <property type="entry name" value="RmlC-like cupins"/>
    <property type="match status" value="1"/>
</dbReference>
<dbReference type="Pfam" id="PF06249">
    <property type="entry name" value="EutQ"/>
    <property type="match status" value="1"/>
</dbReference>
<dbReference type="STRING" id="108015.GA0061099_1004374"/>
<accession>A0A0R3CA63</accession>
<dbReference type="InterPro" id="IPR010424">
    <property type="entry name" value="EutQ"/>
</dbReference>
<dbReference type="OrthoDB" id="3828611at2"/>
<dbReference type="InterPro" id="IPR014710">
    <property type="entry name" value="RmlC-like_jellyroll"/>
</dbReference>
<dbReference type="CDD" id="cd20299">
    <property type="entry name" value="cupin_YP766765-like"/>
    <property type="match status" value="1"/>
</dbReference>
<dbReference type="Proteomes" id="UP000051380">
    <property type="component" value="Unassembled WGS sequence"/>
</dbReference>
<dbReference type="EMBL" id="LJYF01000031">
    <property type="protein sequence ID" value="KRP92180.1"/>
    <property type="molecule type" value="Genomic_DNA"/>
</dbReference>
<sequence length="116" mass="12629">MKVRKFAIADSSLERSPGQDGDIFVANMVDQRQGGPITIGFGRYAPNQNLKETMKVDDVMIVLEGKLSVTSDGSTVTAGPGEIVHMPKGETVTIRSHEQGAVTAYVTYPHWQEAHE</sequence>
<dbReference type="Gene3D" id="2.60.120.10">
    <property type="entry name" value="Jelly Rolls"/>
    <property type="match status" value="1"/>
</dbReference>
<name>A0A0R3CA63_9BRAD</name>
<protein>
    <submittedName>
        <fullName evidence="1">Ethanolamine utilization protein</fullName>
    </submittedName>
</protein>
<comment type="caution">
    <text evidence="1">The sequence shown here is derived from an EMBL/GenBank/DDBJ whole genome shotgun (WGS) entry which is preliminary data.</text>
</comment>
<dbReference type="RefSeq" id="WP_057028927.1">
    <property type="nucleotide sequence ID" value="NZ_LJYF01000031.1"/>
</dbReference>
<dbReference type="AlphaFoldDB" id="A0A0R3CA63"/>
<evidence type="ECO:0000313" key="2">
    <source>
        <dbReference type="Proteomes" id="UP000051380"/>
    </source>
</evidence>